<dbReference type="EMBL" id="CAJNNW010005109">
    <property type="protein sequence ID" value="CAE8647089.1"/>
    <property type="molecule type" value="Genomic_DNA"/>
</dbReference>
<accession>A0A813I554</accession>
<organism evidence="1 2">
    <name type="scientific">Polarella glacialis</name>
    <name type="common">Dinoflagellate</name>
    <dbReference type="NCBI Taxonomy" id="89957"/>
    <lineage>
        <taxon>Eukaryota</taxon>
        <taxon>Sar</taxon>
        <taxon>Alveolata</taxon>
        <taxon>Dinophyceae</taxon>
        <taxon>Suessiales</taxon>
        <taxon>Suessiaceae</taxon>
        <taxon>Polarella</taxon>
    </lineage>
</organism>
<sequence>VEMTKLYPSDQTITVTISLEDPGEAYPAIARCMATIDGRSPQEHEHFFEHRFWRVQFSDDANTLDEDCEGMILLRSLTFRSHTGTNFKQMMWGSVENAEEVPVGLDTDGDLLADVTVPALFAVPIDKAWISTDLLAVPASKQKVLDQGVLPEGDLVI</sequence>
<reference evidence="1" key="1">
    <citation type="submission" date="2021-02" db="EMBL/GenBank/DDBJ databases">
        <authorList>
            <person name="Dougan E. K."/>
            <person name="Rhodes N."/>
            <person name="Thang M."/>
            <person name="Chan C."/>
        </authorList>
    </citation>
    <scope>NUCLEOTIDE SEQUENCE</scope>
</reference>
<dbReference type="AlphaFoldDB" id="A0A813I554"/>
<evidence type="ECO:0000313" key="2">
    <source>
        <dbReference type="Proteomes" id="UP000626109"/>
    </source>
</evidence>
<gene>
    <name evidence="1" type="ORF">PGLA2088_LOCUS5383</name>
</gene>
<name>A0A813I554_POLGL</name>
<protein>
    <submittedName>
        <fullName evidence="1">Uncharacterized protein</fullName>
    </submittedName>
</protein>
<evidence type="ECO:0000313" key="1">
    <source>
        <dbReference type="EMBL" id="CAE8647089.1"/>
    </source>
</evidence>
<feature type="non-terminal residue" evidence="1">
    <location>
        <position position="1"/>
    </location>
</feature>
<dbReference type="Proteomes" id="UP000626109">
    <property type="component" value="Unassembled WGS sequence"/>
</dbReference>
<feature type="non-terminal residue" evidence="1">
    <location>
        <position position="157"/>
    </location>
</feature>
<comment type="caution">
    <text evidence="1">The sequence shown here is derived from an EMBL/GenBank/DDBJ whole genome shotgun (WGS) entry which is preliminary data.</text>
</comment>
<proteinExistence type="predicted"/>